<proteinExistence type="predicted"/>
<dbReference type="EMBL" id="MU157836">
    <property type="protein sequence ID" value="KAF9531273.1"/>
    <property type="molecule type" value="Genomic_DNA"/>
</dbReference>
<gene>
    <name evidence="1" type="ORF">CPB83DRAFT_132098</name>
</gene>
<keyword evidence="2" id="KW-1185">Reference proteome</keyword>
<accession>A0A9P6JSU1</accession>
<dbReference type="AlphaFoldDB" id="A0A9P6JSU1"/>
<reference evidence="1" key="1">
    <citation type="submission" date="2020-11" db="EMBL/GenBank/DDBJ databases">
        <authorList>
            <consortium name="DOE Joint Genome Institute"/>
            <person name="Ahrendt S."/>
            <person name="Riley R."/>
            <person name="Andreopoulos W."/>
            <person name="Labutti K."/>
            <person name="Pangilinan J."/>
            <person name="Ruiz-Duenas F.J."/>
            <person name="Barrasa J.M."/>
            <person name="Sanchez-Garcia M."/>
            <person name="Camarero S."/>
            <person name="Miyauchi S."/>
            <person name="Serrano A."/>
            <person name="Linde D."/>
            <person name="Babiker R."/>
            <person name="Drula E."/>
            <person name="Ayuso-Fernandez I."/>
            <person name="Pacheco R."/>
            <person name="Padilla G."/>
            <person name="Ferreira P."/>
            <person name="Barriuso J."/>
            <person name="Kellner H."/>
            <person name="Castanera R."/>
            <person name="Alfaro M."/>
            <person name="Ramirez L."/>
            <person name="Pisabarro A.G."/>
            <person name="Kuo A."/>
            <person name="Tritt A."/>
            <person name="Lipzen A."/>
            <person name="He G."/>
            <person name="Yan M."/>
            <person name="Ng V."/>
            <person name="Cullen D."/>
            <person name="Martin F."/>
            <person name="Rosso M.-N."/>
            <person name="Henrissat B."/>
            <person name="Hibbett D."/>
            <person name="Martinez A.T."/>
            <person name="Grigoriev I.V."/>
        </authorList>
    </citation>
    <scope>NUCLEOTIDE SEQUENCE</scope>
    <source>
        <strain evidence="1">CBS 506.95</strain>
    </source>
</reference>
<protein>
    <submittedName>
        <fullName evidence="1">Uncharacterized protein</fullName>
    </submittedName>
</protein>
<dbReference type="Proteomes" id="UP000807306">
    <property type="component" value="Unassembled WGS sequence"/>
</dbReference>
<comment type="caution">
    <text evidence="1">The sequence shown here is derived from an EMBL/GenBank/DDBJ whole genome shotgun (WGS) entry which is preliminary data.</text>
</comment>
<name>A0A9P6JSU1_9AGAR</name>
<evidence type="ECO:0000313" key="1">
    <source>
        <dbReference type="EMBL" id="KAF9531273.1"/>
    </source>
</evidence>
<dbReference type="OrthoDB" id="2978948at2759"/>
<organism evidence="1 2">
    <name type="scientific">Crepidotus variabilis</name>
    <dbReference type="NCBI Taxonomy" id="179855"/>
    <lineage>
        <taxon>Eukaryota</taxon>
        <taxon>Fungi</taxon>
        <taxon>Dikarya</taxon>
        <taxon>Basidiomycota</taxon>
        <taxon>Agaricomycotina</taxon>
        <taxon>Agaricomycetes</taxon>
        <taxon>Agaricomycetidae</taxon>
        <taxon>Agaricales</taxon>
        <taxon>Agaricineae</taxon>
        <taxon>Crepidotaceae</taxon>
        <taxon>Crepidotus</taxon>
    </lineage>
</organism>
<evidence type="ECO:0000313" key="2">
    <source>
        <dbReference type="Proteomes" id="UP000807306"/>
    </source>
</evidence>
<sequence>MEVSCHQWGKSGRSYNFGWLLRCCFSSSDVLPLLFGARWHSWPRVKSQENISPLASVACTFSCPEVDDLSQPLVKRPGAIGFDSYYSIFECRYASPSSEHACFYEKSSGEQKLASVNNNCPESAVSCTNNDGRLSEFSNPDKEEVSPWIEFGRVQLRFIEHGVS</sequence>